<dbReference type="GO" id="GO:0032456">
    <property type="term" value="P:endocytic recycling"/>
    <property type="evidence" value="ECO:0007669"/>
    <property type="project" value="InterPro"/>
</dbReference>
<evidence type="ECO:0000259" key="5">
    <source>
        <dbReference type="Pfam" id="PF10474"/>
    </source>
</evidence>
<dbReference type="GO" id="GO:0042147">
    <property type="term" value="P:retrograde transport, endosome to Golgi"/>
    <property type="evidence" value="ECO:0007669"/>
    <property type="project" value="InterPro"/>
</dbReference>
<dbReference type="PANTHER" id="PTHR13258:SF0">
    <property type="entry name" value="SYNDETIN"/>
    <property type="match status" value="1"/>
</dbReference>
<keyword evidence="8" id="KW-1185">Reference proteome</keyword>
<evidence type="ECO:0000256" key="2">
    <source>
        <dbReference type="ARBA" id="ARBA00022927"/>
    </source>
</evidence>
<accession>A0AAD9V8I8</accession>
<dbReference type="PANTHER" id="PTHR13258">
    <property type="entry name" value="SYNDETIN"/>
    <property type="match status" value="1"/>
</dbReference>
<reference evidence="7" key="2">
    <citation type="journal article" date="2023" name="Science">
        <title>Genomic signatures of disease resistance in endangered staghorn corals.</title>
        <authorList>
            <person name="Vollmer S.V."/>
            <person name="Selwyn J.D."/>
            <person name="Despard B.A."/>
            <person name="Roesel C.L."/>
        </authorList>
    </citation>
    <scope>NUCLEOTIDE SEQUENCE</scope>
    <source>
        <strain evidence="7">K2</strain>
    </source>
</reference>
<dbReference type="InterPro" id="IPR019515">
    <property type="entry name" value="VPS54_N"/>
</dbReference>
<dbReference type="GO" id="GO:0005829">
    <property type="term" value="C:cytosol"/>
    <property type="evidence" value="ECO:0007669"/>
    <property type="project" value="GOC"/>
</dbReference>
<feature type="domain" description="Syndetin C-terminal" evidence="5">
    <location>
        <begin position="485"/>
        <end position="649"/>
    </location>
</feature>
<dbReference type="AlphaFoldDB" id="A0AAD9V8I8"/>
<feature type="compositionally biased region" description="Acidic residues" evidence="4">
    <location>
        <begin position="329"/>
        <end position="339"/>
    </location>
</feature>
<keyword evidence="2" id="KW-0653">Protein transport</keyword>
<keyword evidence="3" id="KW-0175">Coiled coil</keyword>
<organism evidence="7 8">
    <name type="scientific">Acropora cervicornis</name>
    <name type="common">Staghorn coral</name>
    <dbReference type="NCBI Taxonomy" id="6130"/>
    <lineage>
        <taxon>Eukaryota</taxon>
        <taxon>Metazoa</taxon>
        <taxon>Cnidaria</taxon>
        <taxon>Anthozoa</taxon>
        <taxon>Hexacorallia</taxon>
        <taxon>Scleractinia</taxon>
        <taxon>Astrocoeniina</taxon>
        <taxon>Acroporidae</taxon>
        <taxon>Acropora</taxon>
    </lineage>
</organism>
<dbReference type="Pfam" id="PF10475">
    <property type="entry name" value="Vps54_N"/>
    <property type="match status" value="1"/>
</dbReference>
<dbReference type="GO" id="GO:1990745">
    <property type="term" value="C:EARP complex"/>
    <property type="evidence" value="ECO:0007669"/>
    <property type="project" value="InterPro"/>
</dbReference>
<dbReference type="GO" id="GO:0000149">
    <property type="term" value="F:SNARE binding"/>
    <property type="evidence" value="ECO:0007669"/>
    <property type="project" value="TreeGrafter"/>
</dbReference>
<evidence type="ECO:0000256" key="3">
    <source>
        <dbReference type="ARBA" id="ARBA00023054"/>
    </source>
</evidence>
<name>A0AAD9V8I8_ACRCE</name>
<protein>
    <submittedName>
        <fullName evidence="7">Syndetin</fullName>
    </submittedName>
</protein>
<feature type="domain" description="Vacuolar protein sorting-associated protein 54 N-terminal" evidence="6">
    <location>
        <begin position="6"/>
        <end position="78"/>
    </location>
</feature>
<dbReference type="Proteomes" id="UP001249851">
    <property type="component" value="Unassembled WGS sequence"/>
</dbReference>
<dbReference type="InterPro" id="IPR040047">
    <property type="entry name" value="VPS50"/>
</dbReference>
<evidence type="ECO:0000256" key="1">
    <source>
        <dbReference type="ARBA" id="ARBA00022448"/>
    </source>
</evidence>
<keyword evidence="1" id="KW-0813">Transport</keyword>
<proteinExistence type="predicted"/>
<sequence length="657" mass="76243">MIDLIFQELQRVMDLQESLHTASSICDRGRRSLFACHCRQLDRAKRGVSVGGLGILAKHRKKQHLLILLDSLRTIKTLCEKAAQAFKHYSCISELSSNLQETLIDIETLWSFMLSYHQIYKWHELYDPAMHLSSSEQEEPSAEAAYNKNYIQQKLDHGLNRIWKEVQERIKTHVLATDLSHFKYDDFIYVLDLVNRLIAVGEEFCRSASEDLHESIRKQTVQYFKTYHRSRMDELRMFLENDAWELCPVKASFKIVDLSEFRFMKHQHPDVKTHRRTASGTVHTSDTGIFVTLFVIETPLTGFFSRYSANGNPFDDVYVEDEVEDVLAENGEILDGDVNENDRRSRGLSQDDDEEDDEDEDIPDELKLDYVDEKTGEIPSNRFETSSHSRKHQKFLSKVPCITNTTLNVLRVFASSTALHPPPPTPHQSLIYQSTLREEQKMIDTVASFFAPEVMVDGSAHGLSIKLRTSLKRIADNLIYHVCHHTLHLMTGVRWDIRDIMSQHNAYVDMLVRELQVFSMRLAQLAKQIPVPQDARTVLWDHCVRLVNRTFVEGFASAKKCSNEGRALMQLDFQQYLMKLERLTDLRPIPDKEFVETYVKAFYLTEEEMERWIREHKEYSTKQLTSLVTCGVGSHVTKKGKQKLLSIIEDMERSKSR</sequence>
<reference evidence="7" key="1">
    <citation type="journal article" date="2023" name="G3 (Bethesda)">
        <title>Whole genome assembly and annotation of the endangered Caribbean coral Acropora cervicornis.</title>
        <authorList>
            <person name="Selwyn J.D."/>
            <person name="Vollmer S.V."/>
        </authorList>
    </citation>
    <scope>NUCLEOTIDE SEQUENCE</scope>
    <source>
        <strain evidence="7">K2</strain>
    </source>
</reference>
<evidence type="ECO:0000259" key="6">
    <source>
        <dbReference type="Pfam" id="PF10475"/>
    </source>
</evidence>
<evidence type="ECO:0000313" key="7">
    <source>
        <dbReference type="EMBL" id="KAK2564710.1"/>
    </source>
</evidence>
<dbReference type="EMBL" id="JARQWQ010000021">
    <property type="protein sequence ID" value="KAK2564710.1"/>
    <property type="molecule type" value="Genomic_DNA"/>
</dbReference>
<evidence type="ECO:0000313" key="8">
    <source>
        <dbReference type="Proteomes" id="UP001249851"/>
    </source>
</evidence>
<feature type="region of interest" description="Disordered" evidence="4">
    <location>
        <begin position="329"/>
        <end position="364"/>
    </location>
</feature>
<gene>
    <name evidence="7" type="ORF">P5673_011388</name>
</gene>
<dbReference type="GO" id="GO:0015031">
    <property type="term" value="P:protein transport"/>
    <property type="evidence" value="ECO:0007669"/>
    <property type="project" value="UniProtKB-KW"/>
</dbReference>
<dbReference type="InterPro" id="IPR019514">
    <property type="entry name" value="Syndetin_C"/>
</dbReference>
<comment type="caution">
    <text evidence="7">The sequence shown here is derived from an EMBL/GenBank/DDBJ whole genome shotgun (WGS) entry which is preliminary data.</text>
</comment>
<dbReference type="Pfam" id="PF10474">
    <property type="entry name" value="Syndetin_C"/>
    <property type="match status" value="1"/>
</dbReference>
<evidence type="ECO:0000256" key="4">
    <source>
        <dbReference type="SAM" id="MobiDB-lite"/>
    </source>
</evidence>
<feature type="compositionally biased region" description="Acidic residues" evidence="4">
    <location>
        <begin position="350"/>
        <end position="363"/>
    </location>
</feature>